<accession>A0A1Q9CSD6</accession>
<dbReference type="NCBIfam" id="TIGR00756">
    <property type="entry name" value="PPR"/>
    <property type="match status" value="1"/>
</dbReference>
<proteinExistence type="predicted"/>
<protein>
    <recommendedName>
        <fullName evidence="3">Pentatricopeptide repeat-containing protein</fullName>
    </recommendedName>
</protein>
<dbReference type="AlphaFoldDB" id="A0A1Q9CSD6"/>
<gene>
    <name evidence="1" type="ORF">AK812_SmicGene33128</name>
</gene>
<evidence type="ECO:0008006" key="3">
    <source>
        <dbReference type="Google" id="ProtNLM"/>
    </source>
</evidence>
<organism evidence="1 2">
    <name type="scientific">Symbiodinium microadriaticum</name>
    <name type="common">Dinoflagellate</name>
    <name type="synonym">Zooxanthella microadriatica</name>
    <dbReference type="NCBI Taxonomy" id="2951"/>
    <lineage>
        <taxon>Eukaryota</taxon>
        <taxon>Sar</taxon>
        <taxon>Alveolata</taxon>
        <taxon>Dinophyceae</taxon>
        <taxon>Suessiales</taxon>
        <taxon>Symbiodiniaceae</taxon>
        <taxon>Symbiodinium</taxon>
    </lineage>
</organism>
<keyword evidence="2" id="KW-1185">Reference proteome</keyword>
<evidence type="ECO:0000313" key="2">
    <source>
        <dbReference type="Proteomes" id="UP000186817"/>
    </source>
</evidence>
<reference evidence="1 2" key="1">
    <citation type="submission" date="2016-02" db="EMBL/GenBank/DDBJ databases">
        <title>Genome analysis of coral dinoflagellate symbionts highlights evolutionary adaptations to a symbiotic lifestyle.</title>
        <authorList>
            <person name="Aranda M."/>
            <person name="Li Y."/>
            <person name="Liew Y.J."/>
            <person name="Baumgarten S."/>
            <person name="Simakov O."/>
            <person name="Wilson M."/>
            <person name="Piel J."/>
            <person name="Ashoor H."/>
            <person name="Bougouffa S."/>
            <person name="Bajic V.B."/>
            <person name="Ryu T."/>
            <person name="Ravasi T."/>
            <person name="Bayer T."/>
            <person name="Micklem G."/>
            <person name="Kim H."/>
            <person name="Bhak J."/>
            <person name="Lajeunesse T.C."/>
            <person name="Voolstra C.R."/>
        </authorList>
    </citation>
    <scope>NUCLEOTIDE SEQUENCE [LARGE SCALE GENOMIC DNA]</scope>
    <source>
        <strain evidence="1 2">CCMP2467</strain>
    </source>
</reference>
<dbReference type="Proteomes" id="UP000186817">
    <property type="component" value="Unassembled WGS sequence"/>
</dbReference>
<evidence type="ECO:0000313" key="1">
    <source>
        <dbReference type="EMBL" id="OLP85846.1"/>
    </source>
</evidence>
<dbReference type="InterPro" id="IPR002885">
    <property type="entry name" value="PPR_rpt"/>
</dbReference>
<sequence>MLFSRLYGPGGLSAEDVGVSLDHRHVSLKEAVDLIRLGRDIILQLSSEHMNGSVDRRKQSTLAYCGVSMNSDGLTGESSYRLPDTCYVPVVLGFVRAGNPDKAEDVLAMMKANGYVADEAALQEDEMWV</sequence>
<dbReference type="EMBL" id="LSRX01000952">
    <property type="protein sequence ID" value="OLP85846.1"/>
    <property type="molecule type" value="Genomic_DNA"/>
</dbReference>
<name>A0A1Q9CSD6_SYMMI</name>
<comment type="caution">
    <text evidence="1">The sequence shown here is derived from an EMBL/GenBank/DDBJ whole genome shotgun (WGS) entry which is preliminary data.</text>
</comment>